<reference evidence="6" key="1">
    <citation type="journal article" date="2020" name="Fungal Divers.">
        <title>Resolving the Mortierellaceae phylogeny through synthesis of multi-gene phylogenetics and phylogenomics.</title>
        <authorList>
            <person name="Vandepol N."/>
            <person name="Liber J."/>
            <person name="Desiro A."/>
            <person name="Na H."/>
            <person name="Kennedy M."/>
            <person name="Barry K."/>
            <person name="Grigoriev I.V."/>
            <person name="Miller A.N."/>
            <person name="O'Donnell K."/>
            <person name="Stajich J.E."/>
            <person name="Bonito G."/>
        </authorList>
    </citation>
    <scope>NUCLEOTIDE SEQUENCE</scope>
    <source>
        <strain evidence="6">KOD948</strain>
    </source>
</reference>
<evidence type="ECO:0000259" key="5">
    <source>
        <dbReference type="Pfam" id="PF01494"/>
    </source>
</evidence>
<accession>A0A9P6PT52</accession>
<evidence type="ECO:0000256" key="3">
    <source>
        <dbReference type="ARBA" id="ARBA00022827"/>
    </source>
</evidence>
<dbReference type="OrthoDB" id="655030at2759"/>
<dbReference type="InterPro" id="IPR036188">
    <property type="entry name" value="FAD/NAD-bd_sf"/>
</dbReference>
<organism evidence="6 7">
    <name type="scientific">Mortierella polycephala</name>
    <dbReference type="NCBI Taxonomy" id="41804"/>
    <lineage>
        <taxon>Eukaryota</taxon>
        <taxon>Fungi</taxon>
        <taxon>Fungi incertae sedis</taxon>
        <taxon>Mucoromycota</taxon>
        <taxon>Mortierellomycotina</taxon>
        <taxon>Mortierellomycetes</taxon>
        <taxon>Mortierellales</taxon>
        <taxon>Mortierellaceae</taxon>
        <taxon>Mortierella</taxon>
    </lineage>
</organism>
<evidence type="ECO:0000256" key="1">
    <source>
        <dbReference type="ARBA" id="ARBA00007992"/>
    </source>
</evidence>
<keyword evidence="4" id="KW-0560">Oxidoreductase</keyword>
<protein>
    <recommendedName>
        <fullName evidence="5">FAD-binding domain-containing protein</fullName>
    </recommendedName>
</protein>
<dbReference type="SUPFAM" id="SSF51905">
    <property type="entry name" value="FAD/NAD(P)-binding domain"/>
    <property type="match status" value="1"/>
</dbReference>
<proteinExistence type="inferred from homology"/>
<comment type="caution">
    <text evidence="6">The sequence shown here is derived from an EMBL/GenBank/DDBJ whole genome shotgun (WGS) entry which is preliminary data.</text>
</comment>
<dbReference type="AlphaFoldDB" id="A0A9P6PT52"/>
<feature type="non-terminal residue" evidence="6">
    <location>
        <position position="378"/>
    </location>
</feature>
<feature type="domain" description="FAD-binding" evidence="5">
    <location>
        <begin position="1"/>
        <end position="320"/>
    </location>
</feature>
<dbReference type="InterPro" id="IPR002938">
    <property type="entry name" value="FAD-bd"/>
</dbReference>
<dbReference type="GO" id="GO:0071949">
    <property type="term" value="F:FAD binding"/>
    <property type="evidence" value="ECO:0007669"/>
    <property type="project" value="InterPro"/>
</dbReference>
<evidence type="ECO:0000313" key="6">
    <source>
        <dbReference type="EMBL" id="KAG0251970.1"/>
    </source>
</evidence>
<dbReference type="PANTHER" id="PTHR47356">
    <property type="entry name" value="FAD-DEPENDENT MONOOXYGENASE ASQG-RELATED"/>
    <property type="match status" value="1"/>
</dbReference>
<keyword evidence="7" id="KW-1185">Reference proteome</keyword>
<dbReference type="Proteomes" id="UP000726737">
    <property type="component" value="Unassembled WGS sequence"/>
</dbReference>
<gene>
    <name evidence="6" type="ORF">BG011_007294</name>
</gene>
<comment type="similarity">
    <text evidence="1">Belongs to the paxM FAD-dependent monooxygenase family.</text>
</comment>
<dbReference type="Pfam" id="PF01494">
    <property type="entry name" value="FAD_binding_3"/>
    <property type="match status" value="1"/>
</dbReference>
<evidence type="ECO:0000313" key="7">
    <source>
        <dbReference type="Proteomes" id="UP000726737"/>
    </source>
</evidence>
<name>A0A9P6PT52_9FUNG</name>
<dbReference type="Gene3D" id="3.50.50.60">
    <property type="entry name" value="FAD/NAD(P)-binding domain"/>
    <property type="match status" value="1"/>
</dbReference>
<evidence type="ECO:0000256" key="4">
    <source>
        <dbReference type="ARBA" id="ARBA00023002"/>
    </source>
</evidence>
<dbReference type="GO" id="GO:0004497">
    <property type="term" value="F:monooxygenase activity"/>
    <property type="evidence" value="ECO:0007669"/>
    <property type="project" value="InterPro"/>
</dbReference>
<evidence type="ECO:0000256" key="2">
    <source>
        <dbReference type="ARBA" id="ARBA00022630"/>
    </source>
</evidence>
<keyword evidence="2" id="KW-0285">Flavoprotein</keyword>
<sequence>MIVGAGLGGLTLAAILEHTDIPYTVYEKAPLVKPLGSAIVLGANVMYILKQLDLTDALYARSKVVSSDVRIYKETSTGTELTTVLDYQTGEKEKTRLGFNGIVIARPVLYDLLLSKIPRKKIVFGKRVLSHAQSDNGVMIRCADNTTYSGDILIGADGAYSSIRQSLYKQLDDAGRLPKPDKEPMQMYSVCLLGQTVPLDPRKYPEVQENFSYFDYVLGSNSSFGWILYTTVDKTVCWMIIERLTSGSRKVNNTFRNTEWGNEAAEAMCNVVREFPITFGKNLTLGDLIDETPKDLISKMMMDEKVYETWFGGRIALLGDGSMNAIQDAAILANYLNTLRTNDMNDITAAFSNYRDERFELAKQAAESSRQIRIVVSR</sequence>
<keyword evidence="3" id="KW-0274">FAD</keyword>
<dbReference type="PANTHER" id="PTHR47356:SF2">
    <property type="entry name" value="FAD-BINDING DOMAIN-CONTAINING PROTEIN-RELATED"/>
    <property type="match status" value="1"/>
</dbReference>
<dbReference type="EMBL" id="JAAAJA010000555">
    <property type="protein sequence ID" value="KAG0251970.1"/>
    <property type="molecule type" value="Genomic_DNA"/>
</dbReference>
<dbReference type="InterPro" id="IPR050562">
    <property type="entry name" value="FAD_mOase_fung"/>
</dbReference>